<dbReference type="RefSeq" id="WP_320688385.1">
    <property type="nucleotide sequence ID" value="NZ_JAXBLV010000205.1"/>
</dbReference>
<accession>A0ABU5F383</accession>
<gene>
    <name evidence="2" type="ORF">R5W23_003488</name>
</gene>
<keyword evidence="1" id="KW-0732">Signal</keyword>
<feature type="signal peptide" evidence="1">
    <location>
        <begin position="1"/>
        <end position="20"/>
    </location>
</feature>
<evidence type="ECO:0000313" key="2">
    <source>
        <dbReference type="EMBL" id="MDY3562042.1"/>
    </source>
</evidence>
<dbReference type="Proteomes" id="UP001272242">
    <property type="component" value="Unassembled WGS sequence"/>
</dbReference>
<dbReference type="EMBL" id="JAXBLV010000205">
    <property type="protein sequence ID" value="MDY3562042.1"/>
    <property type="molecule type" value="Genomic_DNA"/>
</dbReference>
<name>A0ABU5F383_9BACT</name>
<comment type="caution">
    <text evidence="2">The sequence shown here is derived from an EMBL/GenBank/DDBJ whole genome shotgun (WGS) entry which is preliminary data.</text>
</comment>
<evidence type="ECO:0000313" key="3">
    <source>
        <dbReference type="Proteomes" id="UP001272242"/>
    </source>
</evidence>
<reference evidence="3" key="1">
    <citation type="journal article" date="2023" name="Mar. Drugs">
        <title>Gemmata algarum, a Novel Planctomycete Isolated from an Algal Mat, Displays Antimicrobial Activity.</title>
        <authorList>
            <person name="Kumar G."/>
            <person name="Kallscheuer N."/>
            <person name="Kashif M."/>
            <person name="Ahamad S."/>
            <person name="Jagadeeshwari U."/>
            <person name="Pannikurungottu S."/>
            <person name="Haufschild T."/>
            <person name="Kabuu M."/>
            <person name="Sasikala C."/>
            <person name="Jogler C."/>
            <person name="Ramana C."/>
        </authorList>
    </citation>
    <scope>NUCLEOTIDE SEQUENCE [LARGE SCALE GENOMIC DNA]</scope>
    <source>
        <strain evidence="3">JC673</strain>
    </source>
</reference>
<keyword evidence="3" id="KW-1185">Reference proteome</keyword>
<dbReference type="SUPFAM" id="SSF63825">
    <property type="entry name" value="YWTD domain"/>
    <property type="match status" value="1"/>
</dbReference>
<feature type="chain" id="PRO_5046511777" evidence="1">
    <location>
        <begin position="21"/>
        <end position="433"/>
    </location>
</feature>
<proteinExistence type="predicted"/>
<sequence>MRICCAAALLLLAGAVRPLAPVRGELPAKAKDDKGELHVVGIYEGFTKTDGKLHGGKARVLLDRPKQRVTLVLVTYDRVTWEVSVGADTKLERVILGGADRADVKGLPAGVEVVEGFRGSKDATVPFCAYTTEAPEYHRLLEGLADKFGHKRLASFTGTYRAKADALIEVNTVQAEDRLSVDYPVPAPAAHLPKLSFSAVHSTFGKHPHEVSRSFGEFTLTGPKADTLKPLPRNVSRVVYDPVGKKHYGIARHALAEIDFEKQEATEIDIGFAVPKISWPNNVTFDTKRNRVLLTTSGGGGILYSYTPKTGKWEALAEKPPAVVTYHPKTDALYGLKGDLRGLDPVELQELNAAGIVVNSVKLDGAFLPGTLTTGPGVTGVQMSAAGDKLVLLLTPGERLNSSGQPSKWSYTYLVDQKTGKAQLTHKGMVGEK</sequence>
<evidence type="ECO:0000256" key="1">
    <source>
        <dbReference type="SAM" id="SignalP"/>
    </source>
</evidence>
<organism evidence="2 3">
    <name type="scientific">Gemmata algarum</name>
    <dbReference type="NCBI Taxonomy" id="2975278"/>
    <lineage>
        <taxon>Bacteria</taxon>
        <taxon>Pseudomonadati</taxon>
        <taxon>Planctomycetota</taxon>
        <taxon>Planctomycetia</taxon>
        <taxon>Gemmatales</taxon>
        <taxon>Gemmataceae</taxon>
        <taxon>Gemmata</taxon>
    </lineage>
</organism>
<protein>
    <submittedName>
        <fullName evidence="2">Uncharacterized protein</fullName>
    </submittedName>
</protein>